<sequence>MTHHPKLTSSELAVLWGAYQNSSLIVCTVSYFLKTVEDEEVRSLLKYTSGLAIEHVEILKEIFKEENHPIPMGFTEQDVNLNADRLFTDTFMLFYLSNVGSMGLNSYGISLPSSSRKVIRDYFSKCLSSAIELYNRVTDVMQEKGVYVRSPHIPYPEQVEFVHKQHFLAGWFGNQRPLTSNEINFLFNNLQRNVLGMGMLTGFSQVTNSAKVSKYFTRGAEIAKHHCAVFSKFLDESNILTPMSSDNLPTSSKQAPFSDKLMMYHTAGVQAAGIGFYGMSLATSPRRDLAASYTRLMAEAGEYTEDGANIMIENGWMEQPPTAPNRKDLARG</sequence>
<dbReference type="RefSeq" id="WP_285933963.1">
    <property type="nucleotide sequence ID" value="NZ_JASTZU010000062.1"/>
</dbReference>
<evidence type="ECO:0000313" key="2">
    <source>
        <dbReference type="Proteomes" id="UP001235343"/>
    </source>
</evidence>
<organism evidence="1 2">
    <name type="scientific">Aquibacillus rhizosphaerae</name>
    <dbReference type="NCBI Taxonomy" id="3051431"/>
    <lineage>
        <taxon>Bacteria</taxon>
        <taxon>Bacillati</taxon>
        <taxon>Bacillota</taxon>
        <taxon>Bacilli</taxon>
        <taxon>Bacillales</taxon>
        <taxon>Bacillaceae</taxon>
        <taxon>Aquibacillus</taxon>
    </lineage>
</organism>
<dbReference type="EMBL" id="JASTZU010000062">
    <property type="protein sequence ID" value="MDL4842673.1"/>
    <property type="molecule type" value="Genomic_DNA"/>
</dbReference>
<keyword evidence="2" id="KW-1185">Reference proteome</keyword>
<dbReference type="Proteomes" id="UP001235343">
    <property type="component" value="Unassembled WGS sequence"/>
</dbReference>
<dbReference type="Pfam" id="PF11553">
    <property type="entry name" value="DUF3231"/>
    <property type="match status" value="2"/>
</dbReference>
<dbReference type="InterPro" id="IPR012347">
    <property type="entry name" value="Ferritin-like"/>
</dbReference>
<dbReference type="Gene3D" id="1.20.1260.10">
    <property type="match status" value="2"/>
</dbReference>
<comment type="caution">
    <text evidence="1">The sequence shown here is derived from an EMBL/GenBank/DDBJ whole genome shotgun (WGS) entry which is preliminary data.</text>
</comment>
<proteinExistence type="predicted"/>
<accession>A0ABT7L9Z4</accession>
<name>A0ABT7L9Z4_9BACI</name>
<protein>
    <submittedName>
        <fullName evidence="1">DUF3231 family protein</fullName>
    </submittedName>
</protein>
<gene>
    <name evidence="1" type="ORF">QQS35_19760</name>
</gene>
<evidence type="ECO:0000313" key="1">
    <source>
        <dbReference type="EMBL" id="MDL4842673.1"/>
    </source>
</evidence>
<reference evidence="1 2" key="1">
    <citation type="submission" date="2023-06" db="EMBL/GenBank/DDBJ databases">
        <title>Aquibacillus rhizosphaerae LR5S19.</title>
        <authorList>
            <person name="Sun J.-Q."/>
        </authorList>
    </citation>
    <scope>NUCLEOTIDE SEQUENCE [LARGE SCALE GENOMIC DNA]</scope>
    <source>
        <strain evidence="1 2">LR5S19</strain>
    </source>
</reference>
<dbReference type="InterPro" id="IPR021617">
    <property type="entry name" value="DUF3231"/>
</dbReference>